<dbReference type="RefSeq" id="WP_055284502.1">
    <property type="nucleotide sequence ID" value="NZ_BAABZJ010000001.1"/>
</dbReference>
<accession>A0A3R6IUA8</accession>
<reference evidence="7 8" key="1">
    <citation type="submission" date="2018-08" db="EMBL/GenBank/DDBJ databases">
        <title>A genome reference for cultivated species of the human gut microbiota.</title>
        <authorList>
            <person name="Zou Y."/>
            <person name="Xue W."/>
            <person name="Luo G."/>
        </authorList>
    </citation>
    <scope>NUCLEOTIDE SEQUENCE [LARGE SCALE GENOMIC DNA]</scope>
    <source>
        <strain evidence="7 8">AM34-17</strain>
    </source>
</reference>
<organism evidence="7 8">
    <name type="scientific">Parabacteroides merdae</name>
    <dbReference type="NCBI Taxonomy" id="46503"/>
    <lineage>
        <taxon>Bacteria</taxon>
        <taxon>Pseudomonadati</taxon>
        <taxon>Bacteroidota</taxon>
        <taxon>Bacteroidia</taxon>
        <taxon>Bacteroidales</taxon>
        <taxon>Tannerellaceae</taxon>
        <taxon>Parabacteroides</taxon>
    </lineage>
</organism>
<dbReference type="InterPro" id="IPR010992">
    <property type="entry name" value="IHF-like_DNA-bd_dom_sf"/>
</dbReference>
<name>A0A3R6IUA8_9BACT</name>
<dbReference type="GO" id="GO:0003677">
    <property type="term" value="F:DNA binding"/>
    <property type="evidence" value="ECO:0007669"/>
    <property type="project" value="UniProtKB-KW"/>
</dbReference>
<dbReference type="EMBL" id="WNDD01000001">
    <property type="protein sequence ID" value="MTV00345.1"/>
    <property type="molecule type" value="Genomic_DNA"/>
</dbReference>
<reference evidence="9 10" key="2">
    <citation type="journal article" date="2019" name="Nat. Med.">
        <title>A library of human gut bacterial isolates paired with longitudinal multiomics data enables mechanistic microbiome research.</title>
        <authorList>
            <person name="Poyet M."/>
            <person name="Groussin M."/>
            <person name="Gibbons S.M."/>
            <person name="Avila-Pacheco J."/>
            <person name="Jiang X."/>
            <person name="Kearney S.M."/>
            <person name="Perrotta A.R."/>
            <person name="Berdy B."/>
            <person name="Zhao S."/>
            <person name="Lieberman T.D."/>
            <person name="Swanson P.K."/>
            <person name="Smith M."/>
            <person name="Roesemann S."/>
            <person name="Alexander J.E."/>
            <person name="Rich S.A."/>
            <person name="Livny J."/>
            <person name="Vlamakis H."/>
            <person name="Clish C."/>
            <person name="Bullock K."/>
            <person name="Deik A."/>
            <person name="Scott J."/>
            <person name="Pierce K.A."/>
            <person name="Xavier R.J."/>
            <person name="Alm E.J."/>
        </authorList>
    </citation>
    <scope>NUCLEOTIDE SEQUENCE [LARGE SCALE GENOMIC DNA]</scope>
    <source>
        <strain evidence="6 10">BIOML-A11</strain>
        <strain evidence="5 9">BIOML-A16</strain>
    </source>
</reference>
<dbReference type="EMBL" id="QSII01000015">
    <property type="protein sequence ID" value="RHC84145.1"/>
    <property type="molecule type" value="Genomic_DNA"/>
</dbReference>
<evidence type="ECO:0000259" key="3">
    <source>
        <dbReference type="Pfam" id="PF18291"/>
    </source>
</evidence>
<evidence type="ECO:0000256" key="1">
    <source>
        <dbReference type="ARBA" id="ARBA00023125"/>
    </source>
</evidence>
<proteinExistence type="predicted"/>
<protein>
    <recommendedName>
        <fullName evidence="3">HU domain-containing protein</fullName>
    </recommendedName>
</protein>
<dbReference type="Proteomes" id="UP000286260">
    <property type="component" value="Unassembled WGS sequence"/>
</dbReference>
<dbReference type="InterPro" id="IPR005902">
    <property type="entry name" value="HU_DNA-bd_put"/>
</dbReference>
<dbReference type="Pfam" id="PF18291">
    <property type="entry name" value="HU-HIG"/>
    <property type="match status" value="1"/>
</dbReference>
<dbReference type="Proteomes" id="UP000448908">
    <property type="component" value="Unassembled WGS sequence"/>
</dbReference>
<dbReference type="Gene3D" id="4.10.520.10">
    <property type="entry name" value="IHF-like DNA-binding proteins"/>
    <property type="match status" value="1"/>
</dbReference>
<dbReference type="SUPFAM" id="SSF47729">
    <property type="entry name" value="IHF-like DNA-binding proteins"/>
    <property type="match status" value="1"/>
</dbReference>
<evidence type="ECO:0000313" key="8">
    <source>
        <dbReference type="Proteomes" id="UP000286260"/>
    </source>
</evidence>
<evidence type="ECO:0000313" key="10">
    <source>
        <dbReference type="Proteomes" id="UP000482671"/>
    </source>
</evidence>
<dbReference type="AlphaFoldDB" id="A0A3R6IUA8"/>
<evidence type="ECO:0000313" key="5">
    <source>
        <dbReference type="EMBL" id="MTU68582.1"/>
    </source>
</evidence>
<keyword evidence="1" id="KW-0238">DNA-binding</keyword>
<sequence length="152" mass="16320">MPLIYTLVKRKDMSKDAASGATLYHAQTSITKKLTLNKICTRIENICTASRGEIILVLDGLIKVMNEALSDGESVHLGEFGSFRMVAGSKGSATVDGFTTALFNRAHIVFYPGTMLINLVNNVSFERYVPKKDASSESAGSGGGTDDRPGEL</sequence>
<dbReference type="NCBIfam" id="TIGR01201">
    <property type="entry name" value="HU_rel"/>
    <property type="match status" value="1"/>
</dbReference>
<feature type="domain" description="HU" evidence="3">
    <location>
        <begin position="1"/>
        <end position="127"/>
    </location>
</feature>
<dbReference type="EMBL" id="BQNZ01000001">
    <property type="protein sequence ID" value="GKH71603.1"/>
    <property type="molecule type" value="Genomic_DNA"/>
</dbReference>
<evidence type="ECO:0000313" key="4">
    <source>
        <dbReference type="EMBL" id="GKH71603.1"/>
    </source>
</evidence>
<dbReference type="InterPro" id="IPR041607">
    <property type="entry name" value="HU-HIG"/>
</dbReference>
<evidence type="ECO:0000313" key="7">
    <source>
        <dbReference type="EMBL" id="RHC84145.1"/>
    </source>
</evidence>
<evidence type="ECO:0000313" key="6">
    <source>
        <dbReference type="EMBL" id="MTV00345.1"/>
    </source>
</evidence>
<reference evidence="4" key="3">
    <citation type="submission" date="2022-01" db="EMBL/GenBank/DDBJ databases">
        <title>Novel bile acid biosynthetic pathways are enriched in the microbiome of centenarians.</title>
        <authorList>
            <person name="Sato Y."/>
            <person name="Atarashi K."/>
            <person name="Plichta R.D."/>
            <person name="Arai Y."/>
            <person name="Sasajima S."/>
            <person name="Kearney M.S."/>
            <person name="Suda W."/>
            <person name="Takeshita K."/>
            <person name="Sasaki T."/>
            <person name="Okamoto S."/>
            <person name="Skelly N.A."/>
            <person name="Okamura Y."/>
            <person name="Vlamakis H."/>
            <person name="Li Y."/>
            <person name="Tanoue T."/>
            <person name="Takei H."/>
            <person name="Nittono H."/>
            <person name="Narushima S."/>
            <person name="Irie J."/>
            <person name="Itoh H."/>
            <person name="Moriya K."/>
            <person name="Sugiura Y."/>
            <person name="Suematsu M."/>
            <person name="Moritoki N."/>
            <person name="Shibata S."/>
            <person name="Littman R.D."/>
            <person name="Fischbach A.M."/>
            <person name="Uwamino Y."/>
            <person name="Inoue T."/>
            <person name="Honda A."/>
            <person name="Hattori M."/>
            <person name="Murai T."/>
            <person name="Xavier J.R."/>
            <person name="Hirose N."/>
            <person name="Honda K."/>
        </authorList>
    </citation>
    <scope>NUCLEOTIDE SEQUENCE</scope>
    <source>
        <strain evidence="4">CE91-St3</strain>
    </source>
</reference>
<gene>
    <name evidence="4" type="ORF">CE91St3_14660</name>
    <name evidence="7" type="ORF">DW828_11510</name>
    <name evidence="5" type="ORF">GMD92_05735</name>
    <name evidence="6" type="ORF">GME02_01415</name>
</gene>
<feature type="region of interest" description="Disordered" evidence="2">
    <location>
        <begin position="132"/>
        <end position="152"/>
    </location>
</feature>
<comment type="caution">
    <text evidence="7">The sequence shown here is derived from an EMBL/GenBank/DDBJ whole genome shotgun (WGS) entry which is preliminary data.</text>
</comment>
<dbReference type="EMBL" id="WNDA01000006">
    <property type="protein sequence ID" value="MTU68582.1"/>
    <property type="molecule type" value="Genomic_DNA"/>
</dbReference>
<evidence type="ECO:0000313" key="9">
    <source>
        <dbReference type="Proteomes" id="UP000448908"/>
    </source>
</evidence>
<dbReference type="Proteomes" id="UP001055114">
    <property type="component" value="Unassembled WGS sequence"/>
</dbReference>
<evidence type="ECO:0000256" key="2">
    <source>
        <dbReference type="SAM" id="MobiDB-lite"/>
    </source>
</evidence>
<dbReference type="Proteomes" id="UP000482671">
    <property type="component" value="Unassembled WGS sequence"/>
</dbReference>